<sequence>MKHDTFGKNRKIPWLKNRLNLAFIPNIIESRVMFTPDFLSIFRYRYHALTCGGLSLLSTLRDIGILTYKYLHRYYLHIDINPKVLIHCKLLSFLNNIWNTCLAKLKKGSDFSLVQK</sequence>
<organism evidence="1">
    <name type="scientific">Cacopsylla melanoneura</name>
    <dbReference type="NCBI Taxonomy" id="428564"/>
    <lineage>
        <taxon>Eukaryota</taxon>
        <taxon>Metazoa</taxon>
        <taxon>Ecdysozoa</taxon>
        <taxon>Arthropoda</taxon>
        <taxon>Hexapoda</taxon>
        <taxon>Insecta</taxon>
        <taxon>Pterygota</taxon>
        <taxon>Neoptera</taxon>
        <taxon>Paraneoptera</taxon>
        <taxon>Hemiptera</taxon>
        <taxon>Sternorrhyncha</taxon>
        <taxon>Psylloidea</taxon>
        <taxon>Psyllidae</taxon>
        <taxon>Psyllinae</taxon>
        <taxon>Cacopsylla</taxon>
    </lineage>
</organism>
<proteinExistence type="predicted"/>
<dbReference type="EMBL" id="HBUF01554590">
    <property type="protein sequence ID" value="CAG6760010.1"/>
    <property type="molecule type" value="Transcribed_RNA"/>
</dbReference>
<evidence type="ECO:0000313" key="1">
    <source>
        <dbReference type="EMBL" id="CAG6760010.1"/>
    </source>
</evidence>
<name>A0A8D9A6E2_9HEMI</name>
<protein>
    <submittedName>
        <fullName evidence="1">Uncharacterized protein</fullName>
    </submittedName>
</protein>
<accession>A0A8D9A6E2</accession>
<dbReference type="AlphaFoldDB" id="A0A8D9A6E2"/>
<reference evidence="1" key="1">
    <citation type="submission" date="2021-05" db="EMBL/GenBank/DDBJ databases">
        <authorList>
            <person name="Alioto T."/>
            <person name="Alioto T."/>
            <person name="Gomez Garrido J."/>
        </authorList>
    </citation>
    <scope>NUCLEOTIDE SEQUENCE</scope>
</reference>